<evidence type="ECO:0000259" key="2">
    <source>
        <dbReference type="SMART" id="SM00014"/>
    </source>
</evidence>
<dbReference type="InterPro" id="IPR000326">
    <property type="entry name" value="PAP2/HPO"/>
</dbReference>
<proteinExistence type="predicted"/>
<name>A0A1G2HWY6_9BACT</name>
<dbReference type="Gene3D" id="1.20.144.10">
    <property type="entry name" value="Phosphatidic acid phosphatase type 2/haloperoxidase"/>
    <property type="match status" value="1"/>
</dbReference>
<feature type="transmembrane region" description="Helical" evidence="1">
    <location>
        <begin position="20"/>
        <end position="45"/>
    </location>
</feature>
<feature type="transmembrane region" description="Helical" evidence="1">
    <location>
        <begin position="125"/>
        <end position="143"/>
    </location>
</feature>
<keyword evidence="1" id="KW-1133">Transmembrane helix</keyword>
<protein>
    <recommendedName>
        <fullName evidence="2">Phosphatidic acid phosphatase type 2/haloperoxidase domain-containing protein</fullName>
    </recommendedName>
</protein>
<dbReference type="SUPFAM" id="SSF48317">
    <property type="entry name" value="Acid phosphatase/Vanadium-dependent haloperoxidase"/>
    <property type="match status" value="1"/>
</dbReference>
<organism evidence="3 4">
    <name type="scientific">Candidatus Staskawiczbacteria bacterium RIFCSPHIGHO2_02_FULL_33_16</name>
    <dbReference type="NCBI Taxonomy" id="1802204"/>
    <lineage>
        <taxon>Bacteria</taxon>
        <taxon>Candidatus Staskawicziibacteriota</taxon>
    </lineage>
</organism>
<dbReference type="PANTHER" id="PTHR14969">
    <property type="entry name" value="SPHINGOSINE-1-PHOSPHATE PHOSPHOHYDROLASE"/>
    <property type="match status" value="1"/>
</dbReference>
<keyword evidence="1" id="KW-0812">Transmembrane</keyword>
<keyword evidence="1" id="KW-0472">Membrane</keyword>
<dbReference type="Proteomes" id="UP000179183">
    <property type="component" value="Unassembled WGS sequence"/>
</dbReference>
<accession>A0A1G2HWY6</accession>
<feature type="domain" description="Phosphatidic acid phosphatase type 2/haloperoxidase" evidence="2">
    <location>
        <begin position="55"/>
        <end position="164"/>
    </location>
</feature>
<feature type="transmembrane region" description="Helical" evidence="1">
    <location>
        <begin position="100"/>
        <end position="118"/>
    </location>
</feature>
<gene>
    <name evidence="3" type="ORF">A3D34_02130</name>
</gene>
<dbReference type="Pfam" id="PF01569">
    <property type="entry name" value="PAP2"/>
    <property type="match status" value="1"/>
</dbReference>
<evidence type="ECO:0000313" key="3">
    <source>
        <dbReference type="EMBL" id="OGZ66939.1"/>
    </source>
</evidence>
<dbReference type="SMART" id="SM00014">
    <property type="entry name" value="acidPPc"/>
    <property type="match status" value="1"/>
</dbReference>
<feature type="transmembrane region" description="Helical" evidence="1">
    <location>
        <begin position="149"/>
        <end position="167"/>
    </location>
</feature>
<dbReference type="PANTHER" id="PTHR14969:SF13">
    <property type="entry name" value="AT30094P"/>
    <property type="match status" value="1"/>
</dbReference>
<dbReference type="EMBL" id="MHOQ01000017">
    <property type="protein sequence ID" value="OGZ66939.1"/>
    <property type="molecule type" value="Genomic_DNA"/>
</dbReference>
<sequence length="178" mass="20722">MVIDSYIFEFINSFAGKWQFLDLLGIFFAKYFEYFLLFALVIFLVKDFKKYWKMVTGAVLVAFFVRFVLVEIFYWLHFRARPFANGYIKSLIDYDPEKTAFPSGHASFYFALSTIIYGYNKKAGILFFIGSFLIVLARVFVGLHWPSDILAGAILGIIMGIILNKLFKKILLKKHLDQ</sequence>
<comment type="caution">
    <text evidence="3">The sequence shown here is derived from an EMBL/GenBank/DDBJ whole genome shotgun (WGS) entry which is preliminary data.</text>
</comment>
<feature type="transmembrane region" description="Helical" evidence="1">
    <location>
        <begin position="57"/>
        <end position="76"/>
    </location>
</feature>
<reference evidence="3 4" key="1">
    <citation type="journal article" date="2016" name="Nat. Commun.">
        <title>Thousands of microbial genomes shed light on interconnected biogeochemical processes in an aquifer system.</title>
        <authorList>
            <person name="Anantharaman K."/>
            <person name="Brown C.T."/>
            <person name="Hug L.A."/>
            <person name="Sharon I."/>
            <person name="Castelle C.J."/>
            <person name="Probst A.J."/>
            <person name="Thomas B.C."/>
            <person name="Singh A."/>
            <person name="Wilkins M.J."/>
            <person name="Karaoz U."/>
            <person name="Brodie E.L."/>
            <person name="Williams K.H."/>
            <person name="Hubbard S.S."/>
            <person name="Banfield J.F."/>
        </authorList>
    </citation>
    <scope>NUCLEOTIDE SEQUENCE [LARGE SCALE GENOMIC DNA]</scope>
</reference>
<evidence type="ECO:0000256" key="1">
    <source>
        <dbReference type="SAM" id="Phobius"/>
    </source>
</evidence>
<dbReference type="AlphaFoldDB" id="A0A1G2HWY6"/>
<evidence type="ECO:0000313" key="4">
    <source>
        <dbReference type="Proteomes" id="UP000179183"/>
    </source>
</evidence>
<dbReference type="InterPro" id="IPR036938">
    <property type="entry name" value="PAP2/HPO_sf"/>
</dbReference>